<sequence>MTAESVCQFCFPLTLWRPANGKFKYRSRWAQQNLFQGRRRQTPVPLPIGRTTKKKAEAIERAVSDLERCRVDANVPHASTTMWLADVSGELHVSESRITQCIFQRTSPSGTTPRRECVDEARGARPNDLCNERRRGKLGFVRIGSRILSEPSELRRWITVNRVPVSKSGASMKAIANGIRLTPSLPAEVSSRIAKQKRRVLPAQPRRESRLQEPAPPPRDMPRSPQLRRRLRKSLGTSSSEKGQSLACPAF</sequence>
<name>A0A5K7XEE3_9BACT</name>
<reference evidence="3" key="1">
    <citation type="submission" date="2019-10" db="EMBL/GenBank/DDBJ databases">
        <title>Lacipirellula parvula gen. nov., sp. nov., representing a lineage of planctomycetes widespread in freshwater anoxic habitats, and description of the family Lacipirellulaceae.</title>
        <authorList>
            <person name="Dedysh S.N."/>
            <person name="Kulichevskaya I.S."/>
            <person name="Beletsky A.V."/>
            <person name="Rakitin A.L."/>
            <person name="Mardanov A.V."/>
            <person name="Ivanova A.A."/>
            <person name="Saltykova V.X."/>
            <person name="Rijpstra W.I.C."/>
            <person name="Sinninghe Damste J.S."/>
            <person name="Ravin N.V."/>
        </authorList>
    </citation>
    <scope>NUCLEOTIDE SEQUENCE [LARGE SCALE GENOMIC DNA]</scope>
    <source>
        <strain evidence="3">PX69</strain>
    </source>
</reference>
<dbReference type="Proteomes" id="UP000326837">
    <property type="component" value="Chromosome"/>
</dbReference>
<accession>A0A5K7XEE3</accession>
<dbReference type="EMBL" id="AP021861">
    <property type="protein sequence ID" value="BBO33241.1"/>
    <property type="molecule type" value="Genomic_DNA"/>
</dbReference>
<evidence type="ECO:0000313" key="2">
    <source>
        <dbReference type="EMBL" id="BBO33241.1"/>
    </source>
</evidence>
<gene>
    <name evidence="2" type="ORF">PLANPX_2853</name>
</gene>
<dbReference type="KEGG" id="lpav:PLANPX_2853"/>
<evidence type="ECO:0000313" key="3">
    <source>
        <dbReference type="Proteomes" id="UP000326837"/>
    </source>
</evidence>
<proteinExistence type="predicted"/>
<organism evidence="2 3">
    <name type="scientific">Lacipirellula parvula</name>
    <dbReference type="NCBI Taxonomy" id="2650471"/>
    <lineage>
        <taxon>Bacteria</taxon>
        <taxon>Pseudomonadati</taxon>
        <taxon>Planctomycetota</taxon>
        <taxon>Planctomycetia</taxon>
        <taxon>Pirellulales</taxon>
        <taxon>Lacipirellulaceae</taxon>
        <taxon>Lacipirellula</taxon>
    </lineage>
</organism>
<protein>
    <submittedName>
        <fullName evidence="2">Uncharacterized protein</fullName>
    </submittedName>
</protein>
<feature type="region of interest" description="Disordered" evidence="1">
    <location>
        <begin position="190"/>
        <end position="251"/>
    </location>
</feature>
<evidence type="ECO:0000256" key="1">
    <source>
        <dbReference type="SAM" id="MobiDB-lite"/>
    </source>
</evidence>
<dbReference type="AlphaFoldDB" id="A0A5K7XEE3"/>
<keyword evidence="3" id="KW-1185">Reference proteome</keyword>